<feature type="region of interest" description="Disordered" evidence="7">
    <location>
        <begin position="104"/>
        <end position="209"/>
    </location>
</feature>
<dbReference type="GO" id="GO:0000977">
    <property type="term" value="F:RNA polymerase II transcription regulatory region sequence-specific DNA binding"/>
    <property type="evidence" value="ECO:0007669"/>
    <property type="project" value="TreeGrafter"/>
</dbReference>
<dbReference type="GO" id="GO:0005634">
    <property type="term" value="C:nucleus"/>
    <property type="evidence" value="ECO:0007669"/>
    <property type="project" value="UniProtKB-SubCell"/>
</dbReference>
<comment type="caution">
    <text evidence="9">The sequence shown here is derived from an EMBL/GenBank/DDBJ whole genome shotgun (WGS) entry which is preliminary data.</text>
</comment>
<dbReference type="GeneID" id="34579081"/>
<evidence type="ECO:0000259" key="8">
    <source>
        <dbReference type="PROSITE" id="PS50217"/>
    </source>
</evidence>
<accession>A0A1F5LAN5</accession>
<protein>
    <recommendedName>
        <fullName evidence="8">BZIP domain-containing protein</fullName>
    </recommendedName>
</protein>
<feature type="region of interest" description="Disordered" evidence="7">
    <location>
        <begin position="269"/>
        <end position="288"/>
    </location>
</feature>
<dbReference type="SMART" id="SM00338">
    <property type="entry name" value="BRLZ"/>
    <property type="match status" value="1"/>
</dbReference>
<feature type="compositionally biased region" description="Basic and acidic residues" evidence="7">
    <location>
        <begin position="181"/>
        <end position="192"/>
    </location>
</feature>
<feature type="coiled-coil region" evidence="6">
    <location>
        <begin position="210"/>
        <end position="237"/>
    </location>
</feature>
<dbReference type="InterPro" id="IPR004827">
    <property type="entry name" value="bZIP"/>
</dbReference>
<dbReference type="CDD" id="cd14705">
    <property type="entry name" value="bZIP_Zip1"/>
    <property type="match status" value="1"/>
</dbReference>
<comment type="subcellular location">
    <subcellularLocation>
        <location evidence="1">Nucleus</location>
    </subcellularLocation>
</comment>
<evidence type="ECO:0000313" key="9">
    <source>
        <dbReference type="EMBL" id="OGE50293.1"/>
    </source>
</evidence>
<evidence type="ECO:0000313" key="10">
    <source>
        <dbReference type="Proteomes" id="UP000177622"/>
    </source>
</evidence>
<dbReference type="PANTHER" id="PTHR13044:SF14">
    <property type="entry name" value="CRYPTOCEPHAL, ISOFORM A"/>
    <property type="match status" value="1"/>
</dbReference>
<keyword evidence="6" id="KW-0175">Coiled coil</keyword>
<sequence length="288" mass="32029">MAGYNGRRAPNFSQYIDDLNAIPSPYDQALQQQQRQQNSFSLDEELALFTNTEFFDFDKFTDFGLPNFESVDDVKTQEAVPDQTARTADMKFLDFLNEGLGIPEYQPELNGPNAQPMHNVPFSAVPSVHNGSANQASIQPAPISAPQKVAPAPPSSVMSPPTPAGPKRKNTQKSTQESAEEASRNMAEEDKRRRNTAASARFRVKKKQREAALEQTVKETNDKNEILQSRVSQLELENHWLRGLIMEKNGADEQTEQDISDMFKKFLASQKPDASSTSDLKHGVGTIA</sequence>
<evidence type="ECO:0000256" key="6">
    <source>
        <dbReference type="SAM" id="Coils"/>
    </source>
</evidence>
<dbReference type="PROSITE" id="PS00036">
    <property type="entry name" value="BZIP_BASIC"/>
    <property type="match status" value="1"/>
</dbReference>
<dbReference type="PANTHER" id="PTHR13044">
    <property type="entry name" value="ACTIVATING TRANSCRIPTION FACTOR ATF 4/5"/>
    <property type="match status" value="1"/>
</dbReference>
<keyword evidence="10" id="KW-1185">Reference proteome</keyword>
<dbReference type="InterPro" id="IPR046347">
    <property type="entry name" value="bZIP_sf"/>
</dbReference>
<gene>
    <name evidence="9" type="ORF">PENARI_c017G06621</name>
</gene>
<evidence type="ECO:0000256" key="5">
    <source>
        <dbReference type="ARBA" id="ARBA00023242"/>
    </source>
</evidence>
<dbReference type="Gene3D" id="1.20.5.170">
    <property type="match status" value="1"/>
</dbReference>
<dbReference type="FunFam" id="1.20.5.170:FF:000075">
    <property type="entry name" value="BZIP transcription factor (MetR)"/>
    <property type="match status" value="1"/>
</dbReference>
<dbReference type="RefSeq" id="XP_022485741.1">
    <property type="nucleotide sequence ID" value="XM_022634347.1"/>
</dbReference>
<dbReference type="Proteomes" id="UP000177622">
    <property type="component" value="Unassembled WGS sequence"/>
</dbReference>
<evidence type="ECO:0000256" key="3">
    <source>
        <dbReference type="ARBA" id="ARBA00023125"/>
    </source>
</evidence>
<dbReference type="Pfam" id="PF07716">
    <property type="entry name" value="bZIP_2"/>
    <property type="match status" value="1"/>
</dbReference>
<evidence type="ECO:0000256" key="1">
    <source>
        <dbReference type="ARBA" id="ARBA00004123"/>
    </source>
</evidence>
<dbReference type="GO" id="GO:0001228">
    <property type="term" value="F:DNA-binding transcription activator activity, RNA polymerase II-specific"/>
    <property type="evidence" value="ECO:0007669"/>
    <property type="project" value="TreeGrafter"/>
</dbReference>
<keyword evidence="5" id="KW-0539">Nucleus</keyword>
<reference evidence="9 10" key="1">
    <citation type="journal article" date="2016" name="Sci. Rep.">
        <title>Penicillium arizonense, a new, genome sequenced fungal species, reveals a high chemical diversity in secreted metabolites.</title>
        <authorList>
            <person name="Grijseels S."/>
            <person name="Nielsen J.C."/>
            <person name="Randelovic M."/>
            <person name="Nielsen J."/>
            <person name="Nielsen K.F."/>
            <person name="Workman M."/>
            <person name="Frisvad J.C."/>
        </authorList>
    </citation>
    <scope>NUCLEOTIDE SEQUENCE [LARGE SCALE GENOMIC DNA]</scope>
    <source>
        <strain evidence="9 10">CBS 141311</strain>
    </source>
</reference>
<name>A0A1F5LAN5_PENAI</name>
<dbReference type="SUPFAM" id="SSF57959">
    <property type="entry name" value="Leucine zipper domain"/>
    <property type="match status" value="1"/>
</dbReference>
<dbReference type="PROSITE" id="PS50217">
    <property type="entry name" value="BZIP"/>
    <property type="match status" value="1"/>
</dbReference>
<dbReference type="EMBL" id="LXJU01000017">
    <property type="protein sequence ID" value="OGE50293.1"/>
    <property type="molecule type" value="Genomic_DNA"/>
</dbReference>
<evidence type="ECO:0000256" key="2">
    <source>
        <dbReference type="ARBA" id="ARBA00023015"/>
    </source>
</evidence>
<keyword evidence="4" id="KW-0804">Transcription</keyword>
<dbReference type="STRING" id="1835702.A0A1F5LAN5"/>
<proteinExistence type="predicted"/>
<dbReference type="OrthoDB" id="1939598at2759"/>
<keyword evidence="2" id="KW-0805">Transcription regulation</keyword>
<organism evidence="9 10">
    <name type="scientific">Penicillium arizonense</name>
    <dbReference type="NCBI Taxonomy" id="1835702"/>
    <lineage>
        <taxon>Eukaryota</taxon>
        <taxon>Fungi</taxon>
        <taxon>Dikarya</taxon>
        <taxon>Ascomycota</taxon>
        <taxon>Pezizomycotina</taxon>
        <taxon>Eurotiomycetes</taxon>
        <taxon>Eurotiomycetidae</taxon>
        <taxon>Eurotiales</taxon>
        <taxon>Aspergillaceae</taxon>
        <taxon>Penicillium</taxon>
    </lineage>
</organism>
<evidence type="ECO:0000256" key="7">
    <source>
        <dbReference type="SAM" id="MobiDB-lite"/>
    </source>
</evidence>
<evidence type="ECO:0000256" key="4">
    <source>
        <dbReference type="ARBA" id="ARBA00023163"/>
    </source>
</evidence>
<feature type="compositionally biased region" description="Polar residues" evidence="7">
    <location>
        <begin position="129"/>
        <end position="138"/>
    </location>
</feature>
<keyword evidence="3" id="KW-0238">DNA-binding</keyword>
<feature type="domain" description="BZIP" evidence="8">
    <location>
        <begin position="185"/>
        <end position="248"/>
    </location>
</feature>
<dbReference type="AlphaFoldDB" id="A0A1F5LAN5"/>